<comment type="caution">
    <text evidence="1">The sequence shown here is derived from an EMBL/GenBank/DDBJ whole genome shotgun (WGS) entry which is preliminary data.</text>
</comment>
<proteinExistence type="predicted"/>
<dbReference type="RefSeq" id="WP_162422522.1">
    <property type="nucleotide sequence ID" value="NZ_WVIE01000006.1"/>
</dbReference>
<evidence type="ECO:0000313" key="1">
    <source>
        <dbReference type="EMBL" id="NDJ17001.1"/>
    </source>
</evidence>
<dbReference type="Proteomes" id="UP000646053">
    <property type="component" value="Unassembled WGS sequence"/>
</dbReference>
<name>A0A8J8CIX5_9CYAN</name>
<evidence type="ECO:0000313" key="2">
    <source>
        <dbReference type="Proteomes" id="UP000646053"/>
    </source>
</evidence>
<gene>
    <name evidence="1" type="ORF">GS601_06815</name>
</gene>
<protein>
    <submittedName>
        <fullName evidence="1">Uncharacterized protein</fullName>
    </submittedName>
</protein>
<keyword evidence="2" id="KW-1185">Reference proteome</keyword>
<sequence>MVLAPVRSLEVWGLHNARRANPRVLLALCKIESQSVRSQFDPIEAHQFQVVNPNVTIISTLLG</sequence>
<reference evidence="1" key="1">
    <citation type="submission" date="2019-12" db="EMBL/GenBank/DDBJ databases">
        <title>High-Quality draft genome sequences of three cyanobacteria isolated from the limestone walls of the Old Cathedral of Coimbra.</title>
        <authorList>
            <person name="Tiago I."/>
            <person name="Soares F."/>
            <person name="Portugal A."/>
        </authorList>
    </citation>
    <scope>NUCLEOTIDE SEQUENCE</scope>
    <source>
        <strain evidence="1">A</strain>
    </source>
</reference>
<dbReference type="AlphaFoldDB" id="A0A8J8CIX5"/>
<accession>A0A8J8CIX5</accession>
<organism evidence="1 2">
    <name type="scientific">Myxacorys almedinensis A</name>
    <dbReference type="NCBI Taxonomy" id="2690445"/>
    <lineage>
        <taxon>Bacteria</taxon>
        <taxon>Bacillati</taxon>
        <taxon>Cyanobacteriota</taxon>
        <taxon>Cyanophyceae</taxon>
        <taxon>Leptolyngbyales</taxon>
        <taxon>Leptolyngbyaceae</taxon>
        <taxon>Myxacorys</taxon>
        <taxon>Myxacorys almedinensis</taxon>
    </lineage>
</organism>
<dbReference type="EMBL" id="WVIE01000006">
    <property type="protein sequence ID" value="NDJ17001.1"/>
    <property type="molecule type" value="Genomic_DNA"/>
</dbReference>